<reference evidence="2 3" key="1">
    <citation type="journal article" date="2016" name="Nat. Commun.">
        <title>Thousands of microbial genomes shed light on interconnected biogeochemical processes in an aquifer system.</title>
        <authorList>
            <person name="Anantharaman K."/>
            <person name="Brown C.T."/>
            <person name="Hug L.A."/>
            <person name="Sharon I."/>
            <person name="Castelle C.J."/>
            <person name="Probst A.J."/>
            <person name="Thomas B.C."/>
            <person name="Singh A."/>
            <person name="Wilkins M.J."/>
            <person name="Karaoz U."/>
            <person name="Brodie E.L."/>
            <person name="Williams K.H."/>
            <person name="Hubbard S.S."/>
            <person name="Banfield J.F."/>
        </authorList>
    </citation>
    <scope>NUCLEOTIDE SEQUENCE [LARGE SCALE GENOMIC DNA]</scope>
</reference>
<organism evidence="2 3">
    <name type="scientific">Candidatus Taylorbacteria bacterium RIFCSPHIGHO2_02_FULL_46_13</name>
    <dbReference type="NCBI Taxonomy" id="1802312"/>
    <lineage>
        <taxon>Bacteria</taxon>
        <taxon>Candidatus Tayloriibacteriota</taxon>
    </lineage>
</organism>
<protein>
    <recommendedName>
        <fullName evidence="4">Prepilin-type N-terminal cleavage/methylation domain-containing protein</fullName>
    </recommendedName>
</protein>
<gene>
    <name evidence="2" type="ORF">A3C06_00120</name>
</gene>
<name>A0A1G2MS30_9BACT</name>
<comment type="caution">
    <text evidence="2">The sequence shown here is derived from an EMBL/GenBank/DDBJ whole genome shotgun (WGS) entry which is preliminary data.</text>
</comment>
<proteinExistence type="predicted"/>
<accession>A0A1G2MS30</accession>
<dbReference type="AlphaFoldDB" id="A0A1G2MS30"/>
<keyword evidence="1" id="KW-0812">Transmembrane</keyword>
<keyword evidence="1" id="KW-1133">Transmembrane helix</keyword>
<dbReference type="EMBL" id="MHRQ01000017">
    <property type="protein sequence ID" value="OHA26707.1"/>
    <property type="molecule type" value="Genomic_DNA"/>
</dbReference>
<feature type="transmembrane region" description="Helical" evidence="1">
    <location>
        <begin position="12"/>
        <end position="36"/>
    </location>
</feature>
<sequence>MRNIFSKRGRNNGFSIIELVIVVGILGLIVVTFSSFQTDVLSFSRIFDKGLSASYGATRVIKDMTATIRIATPSSLGAYPLASVSSTSLTFYADTDDDGLAERVRYFVASSTLRKGVIKPSGSPLSYNPANEKISYLIDNVLIATSTLLFSYYDKNYTGASDPLPTPVPVADVRLIKVTVVIDDNPTLPPAPVTVTTQIMLRNLKDNL</sequence>
<dbReference type="InterPro" id="IPR012902">
    <property type="entry name" value="N_methyl_site"/>
</dbReference>
<dbReference type="Proteomes" id="UP000177565">
    <property type="component" value="Unassembled WGS sequence"/>
</dbReference>
<evidence type="ECO:0000313" key="3">
    <source>
        <dbReference type="Proteomes" id="UP000177565"/>
    </source>
</evidence>
<evidence type="ECO:0000313" key="2">
    <source>
        <dbReference type="EMBL" id="OHA26707.1"/>
    </source>
</evidence>
<evidence type="ECO:0000256" key="1">
    <source>
        <dbReference type="SAM" id="Phobius"/>
    </source>
</evidence>
<dbReference type="NCBIfam" id="TIGR02532">
    <property type="entry name" value="IV_pilin_GFxxxE"/>
    <property type="match status" value="1"/>
</dbReference>
<dbReference type="STRING" id="1802312.A3C06_00120"/>
<evidence type="ECO:0008006" key="4">
    <source>
        <dbReference type="Google" id="ProtNLM"/>
    </source>
</evidence>
<keyword evidence="1" id="KW-0472">Membrane</keyword>